<feature type="transmembrane region" description="Helical" evidence="7">
    <location>
        <begin position="346"/>
        <end position="367"/>
    </location>
</feature>
<evidence type="ECO:0000256" key="6">
    <source>
        <dbReference type="ARBA" id="ARBA00023136"/>
    </source>
</evidence>
<dbReference type="AlphaFoldDB" id="A0A975S2A4"/>
<keyword evidence="5 7" id="KW-1133">Transmembrane helix</keyword>
<organism evidence="9 10">
    <name type="scientific">Gemmobacter fulvus</name>
    <dbReference type="NCBI Taxonomy" id="2840474"/>
    <lineage>
        <taxon>Bacteria</taxon>
        <taxon>Pseudomonadati</taxon>
        <taxon>Pseudomonadota</taxon>
        <taxon>Alphaproteobacteria</taxon>
        <taxon>Rhodobacterales</taxon>
        <taxon>Paracoccaceae</taxon>
        <taxon>Gemmobacter</taxon>
    </lineage>
</organism>
<dbReference type="Gene3D" id="1.10.3720.10">
    <property type="entry name" value="MetI-like"/>
    <property type="match status" value="2"/>
</dbReference>
<dbReference type="InterPro" id="IPR000515">
    <property type="entry name" value="MetI-like"/>
</dbReference>
<evidence type="ECO:0000256" key="5">
    <source>
        <dbReference type="ARBA" id="ARBA00022989"/>
    </source>
</evidence>
<dbReference type="RefSeq" id="WP_215503653.1">
    <property type="nucleotide sequence ID" value="NZ_CP076361.1"/>
</dbReference>
<feature type="transmembrane region" description="Helical" evidence="7">
    <location>
        <begin position="198"/>
        <end position="224"/>
    </location>
</feature>
<accession>A0A975S2A4</accession>
<dbReference type="CDD" id="cd06261">
    <property type="entry name" value="TM_PBP2"/>
    <property type="match status" value="2"/>
</dbReference>
<evidence type="ECO:0000313" key="9">
    <source>
        <dbReference type="EMBL" id="QWK91462.1"/>
    </source>
</evidence>
<dbReference type="GO" id="GO:0031460">
    <property type="term" value="P:glycine betaine transport"/>
    <property type="evidence" value="ECO:0007669"/>
    <property type="project" value="TreeGrafter"/>
</dbReference>
<keyword evidence="2 7" id="KW-0813">Transport</keyword>
<feature type="domain" description="ABC transmembrane type-1" evidence="8">
    <location>
        <begin position="460"/>
        <end position="643"/>
    </location>
</feature>
<dbReference type="GO" id="GO:0015226">
    <property type="term" value="F:carnitine transmembrane transporter activity"/>
    <property type="evidence" value="ECO:0007669"/>
    <property type="project" value="TreeGrafter"/>
</dbReference>
<evidence type="ECO:0000256" key="1">
    <source>
        <dbReference type="ARBA" id="ARBA00004651"/>
    </source>
</evidence>
<feature type="transmembrane region" description="Helical" evidence="7">
    <location>
        <begin position="524"/>
        <end position="542"/>
    </location>
</feature>
<evidence type="ECO:0000256" key="3">
    <source>
        <dbReference type="ARBA" id="ARBA00022475"/>
    </source>
</evidence>
<feature type="transmembrane region" description="Helical" evidence="7">
    <location>
        <begin position="497"/>
        <end position="518"/>
    </location>
</feature>
<comment type="similarity">
    <text evidence="7">Belongs to the binding-protein-dependent transport system permease family.</text>
</comment>
<dbReference type="GO" id="GO:0043190">
    <property type="term" value="C:ATP-binding cassette (ABC) transporter complex"/>
    <property type="evidence" value="ECO:0007669"/>
    <property type="project" value="TreeGrafter"/>
</dbReference>
<dbReference type="InterPro" id="IPR035906">
    <property type="entry name" value="MetI-like_sf"/>
</dbReference>
<protein>
    <submittedName>
        <fullName evidence="9">ABC transporter permease subunit</fullName>
    </submittedName>
</protein>
<dbReference type="PANTHER" id="PTHR47737:SF1">
    <property type="entry name" value="GLYCINE BETAINE_PROLINE BETAINE TRANSPORT SYSTEM PERMEASE PROTEIN PROW"/>
    <property type="match status" value="1"/>
</dbReference>
<feature type="transmembrane region" description="Helical" evidence="7">
    <location>
        <begin position="621"/>
        <end position="640"/>
    </location>
</feature>
<gene>
    <name evidence="9" type="ORF">KM031_06155</name>
</gene>
<dbReference type="SUPFAM" id="SSF161098">
    <property type="entry name" value="MetI-like"/>
    <property type="match status" value="2"/>
</dbReference>
<dbReference type="GO" id="GO:0005275">
    <property type="term" value="F:amine transmembrane transporter activity"/>
    <property type="evidence" value="ECO:0007669"/>
    <property type="project" value="TreeGrafter"/>
</dbReference>
<feature type="transmembrane region" description="Helical" evidence="7">
    <location>
        <begin position="463"/>
        <end position="485"/>
    </location>
</feature>
<proteinExistence type="inferred from homology"/>
<feature type="transmembrane region" description="Helical" evidence="7">
    <location>
        <begin position="309"/>
        <end position="326"/>
    </location>
</feature>
<dbReference type="Pfam" id="PF00528">
    <property type="entry name" value="BPD_transp_1"/>
    <property type="match status" value="2"/>
</dbReference>
<feature type="transmembrane region" description="Helical" evidence="7">
    <location>
        <begin position="440"/>
        <end position="457"/>
    </location>
</feature>
<dbReference type="KEGG" id="gfu:KM031_06155"/>
<evidence type="ECO:0000256" key="7">
    <source>
        <dbReference type="RuleBase" id="RU363032"/>
    </source>
</evidence>
<keyword evidence="6 7" id="KW-0472">Membrane</keyword>
<dbReference type="Proteomes" id="UP000679352">
    <property type="component" value="Chromosome"/>
</dbReference>
<name>A0A975S2A4_9RHOB</name>
<evidence type="ECO:0000256" key="2">
    <source>
        <dbReference type="ARBA" id="ARBA00022448"/>
    </source>
</evidence>
<evidence type="ECO:0000259" key="8">
    <source>
        <dbReference type="PROSITE" id="PS50928"/>
    </source>
</evidence>
<dbReference type="EMBL" id="CP076361">
    <property type="protein sequence ID" value="QWK91462.1"/>
    <property type="molecule type" value="Genomic_DNA"/>
</dbReference>
<evidence type="ECO:0000313" key="10">
    <source>
        <dbReference type="Proteomes" id="UP000679352"/>
    </source>
</evidence>
<feature type="transmembrane region" description="Helical" evidence="7">
    <location>
        <begin position="277"/>
        <end position="297"/>
    </location>
</feature>
<feature type="transmembrane region" description="Helical" evidence="7">
    <location>
        <begin position="574"/>
        <end position="601"/>
    </location>
</feature>
<sequence length="653" mass="69535">MIPSRLFWPLLLALTLAVSLWSGPMAKALGWGWGWLGKFPKAWELETDKQISAALKWLVEDATLGPIRFQQVTRAVSAAIEAPYQAMRALLIEGLHSGQGQQATEVLPSLSWLAILAGFAALAYHAGGARLALLVAGCFLYLAMFGQWHSAMITLASVAIAVPMGVIGGAALGIAAWRTPLVDRLLRPMLDLMQTVPVFAYLVPILFLFGFGPVSALVATIIYAMPPMVRITTLALREVPPEVVEAGRMAGCTRRQLLWKVQLPSARPALMVGVNQVIMLSLNMVIIASMIGAGGLGYDVLTALRRLDIGAGVEAGVAIVVMAIALDRLSQAFAQRVPGQHGAARLIWLVLGITLVTALAGRVLPWLQTYPAPWILSSGALWENAIGWINLHLYDSIEAVKILVLKGLLLPVKQFFTGIPWPWGIAAVTAMAWRLAGWRLGVTGAAMTSFVAASGLWPEAMVTLYLCGVSVLIAMAIGVPLGLWAASAPRAGRVIGAFIDTLQTLPSFVYLIPVVMLFRVGDVAAVIAVVLYALAPAVRYAAHGMREIDPQLVEAGIVSGCTPRQLLWKVKLPLALPALLLGLNQTIMLALSMLVITALVGTRDLGQQVYIALTKANTGQGVVAGLAVAFIAILADRMLTALAGDARRKRGAA</sequence>
<feature type="transmembrane region" description="Helical" evidence="7">
    <location>
        <begin position="155"/>
        <end position="178"/>
    </location>
</feature>
<keyword evidence="4 7" id="KW-0812">Transmembrane</keyword>
<feature type="domain" description="ABC transmembrane type-1" evidence="8">
    <location>
        <begin position="147"/>
        <end position="330"/>
    </location>
</feature>
<reference evidence="9" key="1">
    <citation type="submission" date="2021-06" db="EMBL/GenBank/DDBJ databases">
        <title>Direct submission.</title>
        <authorList>
            <person name="Lee C.-S."/>
            <person name="Jin L."/>
        </authorList>
    </citation>
    <scope>NUCLEOTIDE SEQUENCE</scope>
    <source>
        <strain evidence="9">Con5</strain>
    </source>
</reference>
<dbReference type="PROSITE" id="PS50928">
    <property type="entry name" value="ABC_TM1"/>
    <property type="match status" value="2"/>
</dbReference>
<dbReference type="PANTHER" id="PTHR47737">
    <property type="entry name" value="GLYCINE BETAINE/PROLINE BETAINE TRANSPORT SYSTEM PERMEASE PROTEIN PROW"/>
    <property type="match status" value="1"/>
</dbReference>
<keyword evidence="3" id="KW-1003">Cell membrane</keyword>
<dbReference type="GO" id="GO:0015871">
    <property type="term" value="P:choline transport"/>
    <property type="evidence" value="ECO:0007669"/>
    <property type="project" value="TreeGrafter"/>
</dbReference>
<evidence type="ECO:0000256" key="4">
    <source>
        <dbReference type="ARBA" id="ARBA00022692"/>
    </source>
</evidence>
<dbReference type="FunFam" id="1.10.3720.10:FF:000001">
    <property type="entry name" value="Glycine betaine ABC transporter, permease"/>
    <property type="match status" value="2"/>
</dbReference>
<keyword evidence="10" id="KW-1185">Reference proteome</keyword>
<comment type="subcellular location">
    <subcellularLocation>
        <location evidence="1 7">Cell membrane</location>
        <topology evidence="1 7">Multi-pass membrane protein</topology>
    </subcellularLocation>
</comment>
<feature type="transmembrane region" description="Helical" evidence="7">
    <location>
        <begin position="110"/>
        <end position="143"/>
    </location>
</feature>